<reference evidence="1 2" key="1">
    <citation type="submission" date="2020-12" db="EMBL/GenBank/DDBJ databases">
        <title>Genomic characterization of four novel bacteriophages infecting Klebsiella pneumoniae.</title>
        <authorList>
            <person name="Estrada Bonilla B."/>
            <person name="Costa A.R."/>
            <person name="van Rossum T."/>
            <person name="Hagedoorn S."/>
            <person name="Wallinga H."/>
            <person name="Xiao M."/>
            <person name="Song W."/>
            <person name="Haas P.-J."/>
            <person name="Nobrega F.L."/>
            <person name="Brouns S.J.J."/>
        </authorList>
    </citation>
    <scope>NUCLEOTIDE SEQUENCE [LARGE SCALE GENOMIC DNA]</scope>
</reference>
<dbReference type="EMBL" id="MW394391">
    <property type="protein sequence ID" value="QQV92121.1"/>
    <property type="molecule type" value="Genomic_DNA"/>
</dbReference>
<accession>A0A7U0GBH2</accession>
<evidence type="ECO:0000313" key="1">
    <source>
        <dbReference type="EMBL" id="QQV92121.1"/>
    </source>
</evidence>
<protein>
    <submittedName>
        <fullName evidence="1">Uncharacterized protein</fullName>
    </submittedName>
</protein>
<name>A0A7U0GBH2_9CAUD</name>
<proteinExistence type="predicted"/>
<keyword evidence="2" id="KW-1185">Reference proteome</keyword>
<organism evidence="1 2">
    <name type="scientific">Klebsiella phage vB_KpM_FBKp24</name>
    <dbReference type="NCBI Taxonomy" id="2801834"/>
    <lineage>
        <taxon>Viruses</taxon>
        <taxon>Duplodnaviria</taxon>
        <taxon>Heunggongvirae</taxon>
        <taxon>Uroviricota</taxon>
        <taxon>Caudoviricetes</taxon>
        <taxon>Chimalliviridae</taxon>
        <taxon>Maaswegvirus</taxon>
        <taxon>Maaswegvirus Kp24</taxon>
    </lineage>
</organism>
<evidence type="ECO:0000313" key="2">
    <source>
        <dbReference type="Proteomes" id="UP000596381"/>
    </source>
</evidence>
<sequence length="213" mass="24532">MGKFVLKEESVKFGLTEGNHTLIFEFDRLKEKGYIAGLLEFLAINESEVTGELLLGVKSILELESATIVTKPRDMVVKVKDGVLSFVSSHFDGVELNVTVNDFIQFFVDLGYSDPRPEIQWGITDVSLDNLAALKGYVREPSWREFFYPREGLEERYFVKDGVVLYFDTGEDRRYHFNEERSFSFNSSRRPLAETYEETIHSIQQGINFEIAE</sequence>
<dbReference type="Proteomes" id="UP000596381">
    <property type="component" value="Segment"/>
</dbReference>
<gene>
    <name evidence="1" type="ORF">vBKpMFBKp24_187</name>
</gene>